<dbReference type="PANTHER" id="PTHR12918:SF1">
    <property type="entry name" value="CYSTEINE DIOXYGENASE TYPE 1"/>
    <property type="match status" value="1"/>
</dbReference>
<dbReference type="InterPro" id="IPR010300">
    <property type="entry name" value="CDO_1"/>
</dbReference>
<evidence type="ECO:0000256" key="4">
    <source>
        <dbReference type="ARBA" id="ARBA00023002"/>
    </source>
</evidence>
<comment type="caution">
    <text evidence="7">The sequence shown here is derived from an EMBL/GenBank/DDBJ whole genome shotgun (WGS) entry which is preliminary data.</text>
</comment>
<organism evidence="7 8">
    <name type="scientific">Paraburkholderia piptadeniae</name>
    <dbReference type="NCBI Taxonomy" id="1701573"/>
    <lineage>
        <taxon>Bacteria</taxon>
        <taxon>Pseudomonadati</taxon>
        <taxon>Pseudomonadota</taxon>
        <taxon>Betaproteobacteria</taxon>
        <taxon>Burkholderiales</taxon>
        <taxon>Burkholderiaceae</taxon>
        <taxon>Paraburkholderia</taxon>
    </lineage>
</organism>
<dbReference type="Gene3D" id="1.20.5.440">
    <property type="entry name" value="ATP synthase delta/epsilon subunit, C-terminal domain"/>
    <property type="match status" value="1"/>
</dbReference>
<gene>
    <name evidence="7" type="ORF">BN2476_210043</name>
</gene>
<dbReference type="Pfam" id="PF05995">
    <property type="entry name" value="CDO_I"/>
    <property type="match status" value="1"/>
</dbReference>
<dbReference type="PANTHER" id="PTHR12918">
    <property type="entry name" value="CYSTEINE DIOXYGENASE"/>
    <property type="match status" value="1"/>
</dbReference>
<dbReference type="InterPro" id="IPR014710">
    <property type="entry name" value="RmlC-like_jellyroll"/>
</dbReference>
<dbReference type="GO" id="GO:0008198">
    <property type="term" value="F:ferrous iron binding"/>
    <property type="evidence" value="ECO:0007669"/>
    <property type="project" value="TreeGrafter"/>
</dbReference>
<keyword evidence="4" id="KW-0560">Oxidoreductase</keyword>
<feature type="binding site" evidence="6">
    <location>
        <position position="138"/>
    </location>
    <ligand>
        <name>Fe cation</name>
        <dbReference type="ChEBI" id="CHEBI:24875"/>
        <note>catalytic</note>
    </ligand>
</feature>
<keyword evidence="2 6" id="KW-0479">Metal-binding</keyword>
<reference evidence="7" key="1">
    <citation type="submission" date="2016-12" db="EMBL/GenBank/DDBJ databases">
        <authorList>
            <person name="Moulin L."/>
        </authorList>
    </citation>
    <scope>NUCLEOTIDE SEQUENCE [LARGE SCALE GENOMIC DNA]</scope>
    <source>
        <strain evidence="7">STM 7183</strain>
    </source>
</reference>
<accession>A0A1N7RVI3</accession>
<evidence type="ECO:0000256" key="6">
    <source>
        <dbReference type="PIRSR" id="PIRSR610300-51"/>
    </source>
</evidence>
<dbReference type="SUPFAM" id="SSF51182">
    <property type="entry name" value="RmlC-like cupins"/>
    <property type="match status" value="1"/>
</dbReference>
<evidence type="ECO:0000256" key="1">
    <source>
        <dbReference type="ARBA" id="ARBA00006622"/>
    </source>
</evidence>
<protein>
    <recommendedName>
        <fullName evidence="9">Cysteine dioxygenase</fullName>
    </recommendedName>
</protein>
<dbReference type="OrthoDB" id="7059163at2"/>
<keyword evidence="3" id="KW-0223">Dioxygenase</keyword>
<comment type="similarity">
    <text evidence="1">Belongs to the cysteine dioxygenase family.</text>
</comment>
<dbReference type="RefSeq" id="WP_087733883.1">
    <property type="nucleotide sequence ID" value="NZ_CYGY02000021.1"/>
</dbReference>
<evidence type="ECO:0000256" key="5">
    <source>
        <dbReference type="ARBA" id="ARBA00023004"/>
    </source>
</evidence>
<feature type="binding site" evidence="6">
    <location>
        <position position="87"/>
    </location>
    <ligand>
        <name>Fe cation</name>
        <dbReference type="ChEBI" id="CHEBI:24875"/>
        <note>catalytic</note>
    </ligand>
</feature>
<evidence type="ECO:0008006" key="9">
    <source>
        <dbReference type="Google" id="ProtNLM"/>
    </source>
</evidence>
<feature type="binding site" evidence="6">
    <location>
        <position position="85"/>
    </location>
    <ligand>
        <name>Fe cation</name>
        <dbReference type="ChEBI" id="CHEBI:24875"/>
        <note>catalytic</note>
    </ligand>
</feature>
<sequence>MSIARLRDFVGELTDIVRDGARETVILDDLRAPMSRLLAHDDWLPDAFAAPHPEHYQQYLLHCDPKQRFSVVSFVWGPGQKTPIHDHTVWGMIGMLRGGEESTRFKTRGAVMPMLAGESCVLDVGDIDCVSPTAGDVHRVRNLYDDRVSISIHVYGANIGRVQRHVYDEATGSVKAFVSGFSSTVIPNLWMLTDDERRSAVA</sequence>
<keyword evidence="8" id="KW-1185">Reference proteome</keyword>
<dbReference type="Proteomes" id="UP000195569">
    <property type="component" value="Unassembled WGS sequence"/>
</dbReference>
<keyword evidence="5 6" id="KW-0408">Iron</keyword>
<evidence type="ECO:0000256" key="2">
    <source>
        <dbReference type="ARBA" id="ARBA00022723"/>
    </source>
</evidence>
<dbReference type="Gene3D" id="2.60.120.10">
    <property type="entry name" value="Jelly Rolls"/>
    <property type="match status" value="1"/>
</dbReference>
<dbReference type="EMBL" id="CYGY02000021">
    <property type="protein sequence ID" value="SIT39104.1"/>
    <property type="molecule type" value="Genomic_DNA"/>
</dbReference>
<proteinExistence type="inferred from homology"/>
<dbReference type="CDD" id="cd10548">
    <property type="entry name" value="cupin_CDO"/>
    <property type="match status" value="1"/>
</dbReference>
<dbReference type="AlphaFoldDB" id="A0A1N7RVI3"/>
<name>A0A1N7RVI3_9BURK</name>
<evidence type="ECO:0000313" key="7">
    <source>
        <dbReference type="EMBL" id="SIT39104.1"/>
    </source>
</evidence>
<evidence type="ECO:0000313" key="8">
    <source>
        <dbReference type="Proteomes" id="UP000195569"/>
    </source>
</evidence>
<dbReference type="GO" id="GO:0016702">
    <property type="term" value="F:oxidoreductase activity, acting on single donors with incorporation of molecular oxygen, incorporation of two atoms of oxygen"/>
    <property type="evidence" value="ECO:0007669"/>
    <property type="project" value="InterPro"/>
</dbReference>
<evidence type="ECO:0000256" key="3">
    <source>
        <dbReference type="ARBA" id="ARBA00022964"/>
    </source>
</evidence>
<dbReference type="InterPro" id="IPR011051">
    <property type="entry name" value="RmlC_Cupin_sf"/>
</dbReference>